<protein>
    <submittedName>
        <fullName evidence="2">Uncharacterized protein</fullName>
    </submittedName>
</protein>
<comment type="caution">
    <text evidence="2">The sequence shown here is derived from an EMBL/GenBank/DDBJ whole genome shotgun (WGS) entry which is preliminary data.</text>
</comment>
<feature type="region of interest" description="Disordered" evidence="1">
    <location>
        <begin position="53"/>
        <end position="73"/>
    </location>
</feature>
<organism evidence="2 3">
    <name type="scientific">Clavelina lepadiformis</name>
    <name type="common">Light-bulb sea squirt</name>
    <name type="synonym">Ascidia lepadiformis</name>
    <dbReference type="NCBI Taxonomy" id="159417"/>
    <lineage>
        <taxon>Eukaryota</taxon>
        <taxon>Metazoa</taxon>
        <taxon>Chordata</taxon>
        <taxon>Tunicata</taxon>
        <taxon>Ascidiacea</taxon>
        <taxon>Aplousobranchia</taxon>
        <taxon>Clavelinidae</taxon>
        <taxon>Clavelina</taxon>
    </lineage>
</organism>
<proteinExistence type="predicted"/>
<dbReference type="EMBL" id="CAWYQH010000152">
    <property type="protein sequence ID" value="CAK8696257.1"/>
    <property type="molecule type" value="Genomic_DNA"/>
</dbReference>
<sequence length="73" mass="8232">MGQTCANMPCGWTCFFNDVNKMKSNKIDKDLNKEKLYYKRQGDCTNLPGLTPAAVANNTQDPQNNPLYEGLQM</sequence>
<reference evidence="2 3" key="1">
    <citation type="submission" date="2024-02" db="EMBL/GenBank/DDBJ databases">
        <authorList>
            <person name="Daric V."/>
            <person name="Darras S."/>
        </authorList>
    </citation>
    <scope>NUCLEOTIDE SEQUENCE [LARGE SCALE GENOMIC DNA]</scope>
</reference>
<evidence type="ECO:0000313" key="2">
    <source>
        <dbReference type="EMBL" id="CAK8696257.1"/>
    </source>
</evidence>
<evidence type="ECO:0000313" key="3">
    <source>
        <dbReference type="Proteomes" id="UP001642483"/>
    </source>
</evidence>
<accession>A0ABP0GX92</accession>
<evidence type="ECO:0000256" key="1">
    <source>
        <dbReference type="SAM" id="MobiDB-lite"/>
    </source>
</evidence>
<keyword evidence="3" id="KW-1185">Reference proteome</keyword>
<name>A0ABP0GX92_CLALP</name>
<gene>
    <name evidence="2" type="ORF">CVLEPA_LOCUS29427</name>
</gene>
<feature type="compositionally biased region" description="Polar residues" evidence="1">
    <location>
        <begin position="56"/>
        <end position="66"/>
    </location>
</feature>
<dbReference type="Proteomes" id="UP001642483">
    <property type="component" value="Unassembled WGS sequence"/>
</dbReference>